<feature type="region of interest" description="Disordered" evidence="1">
    <location>
        <begin position="56"/>
        <end position="75"/>
    </location>
</feature>
<accession>A0A645HHC6</accession>
<name>A0A645HHC6_9ZZZZ</name>
<organism evidence="2">
    <name type="scientific">bioreactor metagenome</name>
    <dbReference type="NCBI Taxonomy" id="1076179"/>
    <lineage>
        <taxon>unclassified sequences</taxon>
        <taxon>metagenomes</taxon>
        <taxon>ecological metagenomes</taxon>
    </lineage>
</organism>
<dbReference type="AlphaFoldDB" id="A0A645HHC6"/>
<reference evidence="2" key="1">
    <citation type="submission" date="2019-08" db="EMBL/GenBank/DDBJ databases">
        <authorList>
            <person name="Kucharzyk K."/>
            <person name="Murdoch R.W."/>
            <person name="Higgins S."/>
            <person name="Loffler F."/>
        </authorList>
    </citation>
    <scope>NUCLEOTIDE SEQUENCE</scope>
</reference>
<proteinExistence type="predicted"/>
<protein>
    <submittedName>
        <fullName evidence="2">Uncharacterized protein</fullName>
    </submittedName>
</protein>
<evidence type="ECO:0000256" key="1">
    <source>
        <dbReference type="SAM" id="MobiDB-lite"/>
    </source>
</evidence>
<comment type="caution">
    <text evidence="2">The sequence shown here is derived from an EMBL/GenBank/DDBJ whole genome shotgun (WGS) entry which is preliminary data.</text>
</comment>
<gene>
    <name evidence="2" type="ORF">SDC9_185962</name>
</gene>
<sequence length="75" mass="8339">MTNGPATFKIVPLLFIFVRHRSFRGRTNPSTILLVPKENVRTNRLLDESLNAVDADARIAGDPGNRHDSGQRRAA</sequence>
<evidence type="ECO:0000313" key="2">
    <source>
        <dbReference type="EMBL" id="MPN38438.1"/>
    </source>
</evidence>
<dbReference type="EMBL" id="VSSQ01093675">
    <property type="protein sequence ID" value="MPN38438.1"/>
    <property type="molecule type" value="Genomic_DNA"/>
</dbReference>